<evidence type="ECO:0000313" key="2">
    <source>
        <dbReference type="EMBL" id="KAK2022605.1"/>
    </source>
</evidence>
<feature type="chain" id="PRO_5041948529" description="Secreted protein" evidence="1">
    <location>
        <begin position="22"/>
        <end position="163"/>
    </location>
</feature>
<gene>
    <name evidence="2" type="ORF">LX32DRAFT_188062</name>
</gene>
<organism evidence="2 3">
    <name type="scientific">Colletotrichum zoysiae</name>
    <dbReference type="NCBI Taxonomy" id="1216348"/>
    <lineage>
        <taxon>Eukaryota</taxon>
        <taxon>Fungi</taxon>
        <taxon>Dikarya</taxon>
        <taxon>Ascomycota</taxon>
        <taxon>Pezizomycotina</taxon>
        <taxon>Sordariomycetes</taxon>
        <taxon>Hypocreomycetidae</taxon>
        <taxon>Glomerellales</taxon>
        <taxon>Glomerellaceae</taxon>
        <taxon>Colletotrichum</taxon>
        <taxon>Colletotrichum graminicola species complex</taxon>
    </lineage>
</organism>
<reference evidence="2" key="1">
    <citation type="submission" date="2021-06" db="EMBL/GenBank/DDBJ databases">
        <title>Comparative genomics, transcriptomics and evolutionary studies reveal genomic signatures of adaptation to plant cell wall in hemibiotrophic fungi.</title>
        <authorList>
            <consortium name="DOE Joint Genome Institute"/>
            <person name="Baroncelli R."/>
            <person name="Diaz J.F."/>
            <person name="Benocci T."/>
            <person name="Peng M."/>
            <person name="Battaglia E."/>
            <person name="Haridas S."/>
            <person name="Andreopoulos W."/>
            <person name="Labutti K."/>
            <person name="Pangilinan J."/>
            <person name="Floch G.L."/>
            <person name="Makela M.R."/>
            <person name="Henrissat B."/>
            <person name="Grigoriev I.V."/>
            <person name="Crouch J.A."/>
            <person name="De Vries R.P."/>
            <person name="Sukno S.A."/>
            <person name="Thon M.R."/>
        </authorList>
    </citation>
    <scope>NUCLEOTIDE SEQUENCE</scope>
    <source>
        <strain evidence="2">MAFF235873</strain>
    </source>
</reference>
<dbReference type="AlphaFoldDB" id="A0AAD9LY55"/>
<accession>A0AAD9LY55</accession>
<dbReference type="Proteomes" id="UP001232148">
    <property type="component" value="Unassembled WGS sequence"/>
</dbReference>
<name>A0AAD9LY55_9PEZI</name>
<comment type="caution">
    <text evidence="2">The sequence shown here is derived from an EMBL/GenBank/DDBJ whole genome shotgun (WGS) entry which is preliminary data.</text>
</comment>
<feature type="signal peptide" evidence="1">
    <location>
        <begin position="1"/>
        <end position="21"/>
    </location>
</feature>
<keyword evidence="3" id="KW-1185">Reference proteome</keyword>
<evidence type="ECO:0000256" key="1">
    <source>
        <dbReference type="SAM" id="SignalP"/>
    </source>
</evidence>
<sequence>MAAICNSNMLVFCFALTSSSARDVALGSLSFSSYIWSFIRSCKMPSTLHRQAGETRILQPAGLPGATNSRAKAAALVASIHSLPVIQSTSLIDQLGKLHPRKPLAEDEFRRRMRVPMIRVALLNFTAHRGPSPHLPPSTVCTVCQALPLVLVAGRGSPFARRH</sequence>
<evidence type="ECO:0008006" key="4">
    <source>
        <dbReference type="Google" id="ProtNLM"/>
    </source>
</evidence>
<keyword evidence="1" id="KW-0732">Signal</keyword>
<protein>
    <recommendedName>
        <fullName evidence="4">Secreted protein</fullName>
    </recommendedName>
</protein>
<proteinExistence type="predicted"/>
<evidence type="ECO:0000313" key="3">
    <source>
        <dbReference type="Proteomes" id="UP001232148"/>
    </source>
</evidence>
<dbReference type="EMBL" id="MU843035">
    <property type="protein sequence ID" value="KAK2022605.1"/>
    <property type="molecule type" value="Genomic_DNA"/>
</dbReference>